<reference evidence="3" key="1">
    <citation type="submission" date="2023-07" db="EMBL/GenBank/DDBJ databases">
        <authorList>
            <consortium name="AG Swart"/>
            <person name="Singh M."/>
            <person name="Singh A."/>
            <person name="Seah K."/>
            <person name="Emmerich C."/>
        </authorList>
    </citation>
    <scope>NUCLEOTIDE SEQUENCE</scope>
    <source>
        <strain evidence="3">DP1</strain>
    </source>
</reference>
<dbReference type="EMBL" id="CAMPGE010020204">
    <property type="protein sequence ID" value="CAI2378473.1"/>
    <property type="molecule type" value="Genomic_DNA"/>
</dbReference>
<dbReference type="Proteomes" id="UP001295684">
    <property type="component" value="Unassembled WGS sequence"/>
</dbReference>
<dbReference type="AlphaFoldDB" id="A0AAD2D3U6"/>
<keyword evidence="2" id="KW-0812">Transmembrane</keyword>
<organism evidence="3 4">
    <name type="scientific">Euplotes crassus</name>
    <dbReference type="NCBI Taxonomy" id="5936"/>
    <lineage>
        <taxon>Eukaryota</taxon>
        <taxon>Sar</taxon>
        <taxon>Alveolata</taxon>
        <taxon>Ciliophora</taxon>
        <taxon>Intramacronucleata</taxon>
        <taxon>Spirotrichea</taxon>
        <taxon>Hypotrichia</taxon>
        <taxon>Euplotida</taxon>
        <taxon>Euplotidae</taxon>
        <taxon>Moneuplotes</taxon>
    </lineage>
</organism>
<keyword evidence="2" id="KW-1133">Transmembrane helix</keyword>
<evidence type="ECO:0000256" key="1">
    <source>
        <dbReference type="SAM" id="MobiDB-lite"/>
    </source>
</evidence>
<keyword evidence="2" id="KW-0472">Membrane</keyword>
<feature type="region of interest" description="Disordered" evidence="1">
    <location>
        <begin position="72"/>
        <end position="120"/>
    </location>
</feature>
<name>A0AAD2D3U6_EUPCR</name>
<protein>
    <submittedName>
        <fullName evidence="3">Uncharacterized protein</fullName>
    </submittedName>
</protein>
<proteinExistence type="predicted"/>
<evidence type="ECO:0000313" key="3">
    <source>
        <dbReference type="EMBL" id="CAI2378473.1"/>
    </source>
</evidence>
<sequence length="120" mass="14090">MEQNLLGYMAGSVHKYLDYRKLILSQLFFIFVRSIVFLNIFWSFHFSKFCSEEEIYYHSESEYENDSGIYSQVLDYGEAETQPDTEESSSSEQEDGDNYDSDMEFSSQSDQPQENSEESD</sequence>
<evidence type="ECO:0000313" key="4">
    <source>
        <dbReference type="Proteomes" id="UP001295684"/>
    </source>
</evidence>
<evidence type="ECO:0000256" key="2">
    <source>
        <dbReference type="SAM" id="Phobius"/>
    </source>
</evidence>
<feature type="transmembrane region" description="Helical" evidence="2">
    <location>
        <begin position="22"/>
        <end position="42"/>
    </location>
</feature>
<gene>
    <name evidence="3" type="ORF">ECRASSUSDP1_LOCUS19870</name>
</gene>
<accession>A0AAD2D3U6</accession>
<keyword evidence="4" id="KW-1185">Reference proteome</keyword>
<comment type="caution">
    <text evidence="3">The sequence shown here is derived from an EMBL/GenBank/DDBJ whole genome shotgun (WGS) entry which is preliminary data.</text>
</comment>
<feature type="compositionally biased region" description="Polar residues" evidence="1">
    <location>
        <begin position="104"/>
        <end position="114"/>
    </location>
</feature>
<feature type="compositionally biased region" description="Acidic residues" evidence="1">
    <location>
        <begin position="77"/>
        <end position="103"/>
    </location>
</feature>